<dbReference type="EMBL" id="CAJOBH010115666">
    <property type="protein sequence ID" value="CAF4684380.1"/>
    <property type="molecule type" value="Genomic_DNA"/>
</dbReference>
<evidence type="ECO:0000313" key="2">
    <source>
        <dbReference type="EMBL" id="CAF4684380.1"/>
    </source>
</evidence>
<comment type="caution">
    <text evidence="1">The sequence shown here is derived from an EMBL/GenBank/DDBJ whole genome shotgun (WGS) entry which is preliminary data.</text>
</comment>
<sequence length="37" mass="4544">SSRFHQQQLPFNPNDHKWTQIINIIKITQILFFSFQQ</sequence>
<proteinExistence type="predicted"/>
<gene>
    <name evidence="2" type="ORF">BYL167_LOCUS43458</name>
    <name evidence="1" type="ORF">CJN711_LOCUS36602</name>
</gene>
<organism evidence="1 3">
    <name type="scientific">Rotaria magnacalcarata</name>
    <dbReference type="NCBI Taxonomy" id="392030"/>
    <lineage>
        <taxon>Eukaryota</taxon>
        <taxon>Metazoa</taxon>
        <taxon>Spiralia</taxon>
        <taxon>Gnathifera</taxon>
        <taxon>Rotifera</taxon>
        <taxon>Eurotatoria</taxon>
        <taxon>Bdelloidea</taxon>
        <taxon>Philodinida</taxon>
        <taxon>Philodinidae</taxon>
        <taxon>Rotaria</taxon>
    </lineage>
</organism>
<accession>A0A816BK22</accession>
<dbReference type="AlphaFoldDB" id="A0A816BK22"/>
<reference evidence="1" key="1">
    <citation type="submission" date="2021-02" db="EMBL/GenBank/DDBJ databases">
        <authorList>
            <person name="Nowell W R."/>
        </authorList>
    </citation>
    <scope>NUCLEOTIDE SEQUENCE</scope>
</reference>
<dbReference type="Proteomes" id="UP000681967">
    <property type="component" value="Unassembled WGS sequence"/>
</dbReference>
<name>A0A816BK22_9BILA</name>
<evidence type="ECO:0000313" key="1">
    <source>
        <dbReference type="EMBL" id="CAF1611817.1"/>
    </source>
</evidence>
<protein>
    <submittedName>
        <fullName evidence="1">Uncharacterized protein</fullName>
    </submittedName>
</protein>
<evidence type="ECO:0000313" key="3">
    <source>
        <dbReference type="Proteomes" id="UP000663855"/>
    </source>
</evidence>
<feature type="non-terminal residue" evidence="1">
    <location>
        <position position="1"/>
    </location>
</feature>
<dbReference type="EMBL" id="CAJNOV010017736">
    <property type="protein sequence ID" value="CAF1611817.1"/>
    <property type="molecule type" value="Genomic_DNA"/>
</dbReference>
<dbReference type="Proteomes" id="UP000663855">
    <property type="component" value="Unassembled WGS sequence"/>
</dbReference>